<dbReference type="EMBL" id="FOWC01000001">
    <property type="protein sequence ID" value="SFO11928.1"/>
    <property type="molecule type" value="Genomic_DNA"/>
</dbReference>
<reference evidence="1 2" key="1">
    <citation type="submission" date="2016-10" db="EMBL/GenBank/DDBJ databases">
        <authorList>
            <person name="de Groot N.N."/>
        </authorList>
    </citation>
    <scope>NUCLEOTIDE SEQUENCE [LARGE SCALE GENOMIC DNA]</scope>
    <source>
        <strain evidence="1 2">DSM 44637</strain>
    </source>
</reference>
<proteinExistence type="predicted"/>
<protein>
    <submittedName>
        <fullName evidence="1">Uncharacterized protein</fullName>
    </submittedName>
</protein>
<dbReference type="AlphaFoldDB" id="A0A1I5EKD8"/>
<name>A0A1I5EKD8_9PSEU</name>
<evidence type="ECO:0000313" key="2">
    <source>
        <dbReference type="Proteomes" id="UP000199137"/>
    </source>
</evidence>
<sequence length="171" mass="19055">MKETWTDGPGSATWRKTMTALATQLVEAVTAAEQALSSTPPRTRRRRARGGEALELFQQEVEQTMPEVAAELPPFGIDFQNQARRFETTILKTDQIMRAQLEEERKSIGSVEEFTAPLSTTEGILNDFSCRCGRWEAMSAPPRNSIQGFRDGVRAVNSALGMMRSWVATTD</sequence>
<evidence type="ECO:0000313" key="1">
    <source>
        <dbReference type="EMBL" id="SFO11928.1"/>
    </source>
</evidence>
<accession>A0A1I5EKD8</accession>
<dbReference type="STRING" id="112413.SAMN05421854_101682"/>
<organism evidence="1 2">
    <name type="scientific">Amycolatopsis rubida</name>
    <dbReference type="NCBI Taxonomy" id="112413"/>
    <lineage>
        <taxon>Bacteria</taxon>
        <taxon>Bacillati</taxon>
        <taxon>Actinomycetota</taxon>
        <taxon>Actinomycetes</taxon>
        <taxon>Pseudonocardiales</taxon>
        <taxon>Pseudonocardiaceae</taxon>
        <taxon>Amycolatopsis</taxon>
    </lineage>
</organism>
<dbReference type="Proteomes" id="UP000199137">
    <property type="component" value="Unassembled WGS sequence"/>
</dbReference>
<gene>
    <name evidence="1" type="ORF">SAMN05421854_101682</name>
</gene>